<evidence type="ECO:0000313" key="3">
    <source>
        <dbReference type="Proteomes" id="UP000629468"/>
    </source>
</evidence>
<evidence type="ECO:0000256" key="1">
    <source>
        <dbReference type="SAM" id="MobiDB-lite"/>
    </source>
</evidence>
<comment type="caution">
    <text evidence="2">The sequence shown here is derived from an EMBL/GenBank/DDBJ whole genome shotgun (WGS) entry which is preliminary data.</text>
</comment>
<dbReference type="Proteomes" id="UP000629468">
    <property type="component" value="Unassembled WGS sequence"/>
</dbReference>
<feature type="compositionally biased region" description="Polar residues" evidence="1">
    <location>
        <begin position="378"/>
        <end position="389"/>
    </location>
</feature>
<feature type="compositionally biased region" description="Pro residues" evidence="1">
    <location>
        <begin position="409"/>
        <end position="423"/>
    </location>
</feature>
<feature type="compositionally biased region" description="Basic and acidic residues" evidence="1">
    <location>
        <begin position="202"/>
        <end position="216"/>
    </location>
</feature>
<feature type="region of interest" description="Disordered" evidence="1">
    <location>
        <begin position="1"/>
        <end position="38"/>
    </location>
</feature>
<dbReference type="EMBL" id="JABXXO010000006">
    <property type="protein sequence ID" value="KAF7776260.1"/>
    <property type="molecule type" value="Genomic_DNA"/>
</dbReference>
<sequence>MKSVAFFRNSWKKRSKDSKATKEKEKSPMEETMAVSAPCTPATATFGPVDHDLPLLLPAHRIRSQSEEVIKAPAIPINGDISSDDRGSVCSLVDEDIATPSAPILDCGCYPRADLAHNPLKNGSDGPSNLNMYPPMSGKQPRSTRDSPPVRPPRPPPLNLLPTAKKRPVNTDTSPRLGTNRPVASKPCAIKSVDLIATPYRSPKDSQRRSGDRERPSQSSGTITPRICAPDGGRPNPQWDALRGMNMAANLPRPQPNSYLPVMTPPRIAQTLVDLSDPPTRRCLYRNGLHTSSTPHLLPRDEELLSVPPLPSSSHSRQAYDDVSAVSLSSFPTPPQTPLFTRRKIAKILALRPASPSLSSPLPISPVLTSDRTPLVTLKTSRPNTSLYQSKSYSSLPRHSSSRGVPPLLFDPPLTPLPTPPTSPGAEAFTPSNSLRSVKSINQLQSKLLPPIPPHTHRATSSAPVSVPEGKPCIKQSGRLTQSRPAKQRTFQPPTNQLRVSDSQTEWGYAF</sequence>
<name>A0A8H7F3U5_AGABI</name>
<accession>A0A8H7F3U5</accession>
<proteinExistence type="predicted"/>
<evidence type="ECO:0000313" key="2">
    <source>
        <dbReference type="EMBL" id="KAF7776260.1"/>
    </source>
</evidence>
<feature type="region of interest" description="Disordered" evidence="1">
    <location>
        <begin position="375"/>
        <end position="432"/>
    </location>
</feature>
<feature type="region of interest" description="Disordered" evidence="1">
    <location>
        <begin position="447"/>
        <end position="511"/>
    </location>
</feature>
<feature type="region of interest" description="Disordered" evidence="1">
    <location>
        <begin position="120"/>
        <end position="237"/>
    </location>
</feature>
<feature type="compositionally biased region" description="Low complexity" evidence="1">
    <location>
        <begin position="390"/>
        <end position="399"/>
    </location>
</feature>
<feature type="compositionally biased region" description="Polar residues" evidence="1">
    <location>
        <begin position="478"/>
        <end position="511"/>
    </location>
</feature>
<gene>
    <name evidence="2" type="ORF">Agabi119p4_4653</name>
</gene>
<feature type="compositionally biased region" description="Basic and acidic residues" evidence="1">
    <location>
        <begin position="17"/>
        <end position="29"/>
    </location>
</feature>
<reference evidence="2 3" key="1">
    <citation type="journal article" name="Sci. Rep.">
        <title>Telomere-to-telomere assembled and centromere annotated genomes of the two main subspecies of the button mushroom Agaricus bisporus reveal especially polymorphic chromosome ends.</title>
        <authorList>
            <person name="Sonnenberg A.S.M."/>
            <person name="Sedaghat-Telgerd N."/>
            <person name="Lavrijssen B."/>
            <person name="Ohm R.A."/>
            <person name="Hendrickx P.M."/>
            <person name="Scholtmeijer K."/>
            <person name="Baars J.J.P."/>
            <person name="van Peer A."/>
        </authorList>
    </citation>
    <scope>NUCLEOTIDE SEQUENCE [LARGE SCALE GENOMIC DNA]</scope>
    <source>
        <strain evidence="2 3">H119_p4</strain>
    </source>
</reference>
<feature type="compositionally biased region" description="Pro residues" evidence="1">
    <location>
        <begin position="149"/>
        <end position="159"/>
    </location>
</feature>
<dbReference type="AlphaFoldDB" id="A0A8H7F3U5"/>
<organism evidence="2 3">
    <name type="scientific">Agaricus bisporus var. burnettii</name>
    <dbReference type="NCBI Taxonomy" id="192524"/>
    <lineage>
        <taxon>Eukaryota</taxon>
        <taxon>Fungi</taxon>
        <taxon>Dikarya</taxon>
        <taxon>Basidiomycota</taxon>
        <taxon>Agaricomycotina</taxon>
        <taxon>Agaricomycetes</taxon>
        <taxon>Agaricomycetidae</taxon>
        <taxon>Agaricales</taxon>
        <taxon>Agaricineae</taxon>
        <taxon>Agaricaceae</taxon>
        <taxon>Agaricus</taxon>
    </lineage>
</organism>
<protein>
    <submittedName>
        <fullName evidence="2">Uncharacterized protein</fullName>
    </submittedName>
</protein>